<evidence type="ECO:0000313" key="2">
    <source>
        <dbReference type="EMBL" id="KWZ86461.1"/>
    </source>
</evidence>
<dbReference type="Gene3D" id="3.60.60.10">
    <property type="entry name" value="Penicillin V Acylase, Chain A"/>
    <property type="match status" value="1"/>
</dbReference>
<dbReference type="SUPFAM" id="SSF56235">
    <property type="entry name" value="N-terminal nucleophile aminohydrolases (Ntn hydrolases)"/>
    <property type="match status" value="1"/>
</dbReference>
<evidence type="ECO:0000313" key="3">
    <source>
        <dbReference type="Proteomes" id="UP000070376"/>
    </source>
</evidence>
<dbReference type="EMBL" id="LRPN01000002">
    <property type="protein sequence ID" value="KWZ86461.1"/>
    <property type="molecule type" value="Genomic_DNA"/>
</dbReference>
<comment type="caution">
    <text evidence="2">The sequence shown here is derived from an EMBL/GenBank/DDBJ whole genome shotgun (WGS) entry which is preliminary data.</text>
</comment>
<name>A0A133L3A3_HEYCO</name>
<reference evidence="3" key="1">
    <citation type="submission" date="2016-01" db="EMBL/GenBank/DDBJ databases">
        <authorList>
            <person name="Mitreva M."/>
            <person name="Pepin K.H."/>
            <person name="Mihindukulasuriya K.A."/>
            <person name="Fulton R."/>
            <person name="Fronick C."/>
            <person name="O'Laughlin M."/>
            <person name="Miner T."/>
            <person name="Herter B."/>
            <person name="Rosa B.A."/>
            <person name="Cordes M."/>
            <person name="Tomlinson C."/>
            <person name="Wollam A."/>
            <person name="Palsikar V.B."/>
            <person name="Mardis E.R."/>
            <person name="Wilson R.K."/>
        </authorList>
    </citation>
    <scope>NUCLEOTIDE SEQUENCE [LARGE SCALE GENOMIC DNA]</scope>
    <source>
        <strain evidence="3">GED7749B</strain>
    </source>
</reference>
<sequence>MGLQVNGIMKQIFSTVVQFRGSHEKFGYMQGLALKESLSIQNRDNQWKVRKPRFVIDLNETKDAITRFAPGIWDELCGLQEALKWPMEKVLQEFGGYRVDYTKSGCSILTGDGYLIRNYDYHPKTYEGRYVLYQPTDQGYAIAGPSQRVTGRMDGMNEKGLAIGYTFIHRKSPGDGFICCMIGRLLLESCVNIDEAVAMLKEIPHRHSFSYVVYDKSGETRIVEASPRAVAVRNGDICTNHFETLSKENRHHLSDSMRRTAILEQEKGHLSSARDAFQLLNSRDKGVFSELYASWAGTIHTSAYLPKQMEAWFALGGDCEPVKIDFAKWLSGEDLPIEKITGEVDTDIPFLHMDKGADWFQK</sequence>
<organism evidence="2 3">
    <name type="scientific">Heyndrickxia coagulans</name>
    <name type="common">Weizmannia coagulans</name>
    <dbReference type="NCBI Taxonomy" id="1398"/>
    <lineage>
        <taxon>Bacteria</taxon>
        <taxon>Bacillati</taxon>
        <taxon>Bacillota</taxon>
        <taxon>Bacilli</taxon>
        <taxon>Bacillales</taxon>
        <taxon>Bacillaceae</taxon>
        <taxon>Heyndrickxia</taxon>
    </lineage>
</organism>
<dbReference type="InterPro" id="IPR029055">
    <property type="entry name" value="Ntn_hydrolases_N"/>
</dbReference>
<dbReference type="GO" id="GO:0016740">
    <property type="term" value="F:transferase activity"/>
    <property type="evidence" value="ECO:0007669"/>
    <property type="project" value="UniProtKB-KW"/>
</dbReference>
<dbReference type="PANTHER" id="PTHR34180:SF1">
    <property type="entry name" value="BETA-ALANYL-DOPAMINE_CARCININE HYDROLASE"/>
    <property type="match status" value="1"/>
</dbReference>
<gene>
    <name evidence="2" type="ORF">HMPREF3213_00092</name>
</gene>
<feature type="domain" description="Peptidase C45 hydrolase" evidence="1">
    <location>
        <begin position="112"/>
        <end position="317"/>
    </location>
</feature>
<proteinExistence type="predicted"/>
<dbReference type="NCBIfam" id="NF040521">
    <property type="entry name" value="C45_proenzyme"/>
    <property type="match status" value="1"/>
</dbReference>
<keyword evidence="2" id="KW-0808">Transferase</keyword>
<dbReference type="InterPro" id="IPR047794">
    <property type="entry name" value="C45_proenzyme-like"/>
</dbReference>
<protein>
    <submittedName>
        <fullName evidence="2">Acyl-coenzyme A:6-aminopenicillanic acid acyl-transferase</fullName>
    </submittedName>
</protein>
<accession>A0A133L3A3</accession>
<dbReference type="AlphaFoldDB" id="A0A133L3A3"/>
<dbReference type="PATRIC" id="fig|1398.22.peg.94"/>
<dbReference type="PANTHER" id="PTHR34180">
    <property type="entry name" value="PEPTIDASE C45"/>
    <property type="match status" value="1"/>
</dbReference>
<evidence type="ECO:0000259" key="1">
    <source>
        <dbReference type="Pfam" id="PF03417"/>
    </source>
</evidence>
<dbReference type="InterPro" id="IPR005079">
    <property type="entry name" value="Peptidase_C45_hydrolase"/>
</dbReference>
<dbReference type="InterPro" id="IPR047801">
    <property type="entry name" value="Peptidase_C45"/>
</dbReference>
<dbReference type="CDD" id="cd01935">
    <property type="entry name" value="Ntn_CGH_like"/>
    <property type="match status" value="1"/>
</dbReference>
<dbReference type="Pfam" id="PF03417">
    <property type="entry name" value="AAT"/>
    <property type="match status" value="1"/>
</dbReference>
<dbReference type="SMR" id="A0A133L3A3"/>
<dbReference type="Proteomes" id="UP000070376">
    <property type="component" value="Unassembled WGS sequence"/>
</dbReference>